<feature type="compositionally biased region" description="Basic and acidic residues" evidence="2">
    <location>
        <begin position="1"/>
        <end position="13"/>
    </location>
</feature>
<keyword evidence="4" id="KW-1185">Reference proteome</keyword>
<evidence type="ECO:0000313" key="4">
    <source>
        <dbReference type="Proteomes" id="UP000001646"/>
    </source>
</evidence>
<sequence>MAAYKNKQEEKRTTPSIPGTINMTRRNSLPEEVTLRDLMREIQKISEKQDTYQKSSDEQMKILRKELSDQLTTTKNEITNEIGEMKKEMDTLKQEFQEIKRDKIKTEKFQGKIQIRMDNLEAKNSKLETKQELLEQRELEFQLKFRNIQEEARENLRQIIAKLTAEILQITEEEADENIDRAYRITTNYSKRNKVARDVIVQFGRRRYRDDILKRNNSTPVSFKGKKVVILKEFPMSTLMKRRKYMFLTEELKKHQIRFRWERTEGVMVTYKDEKYWLTTEEKAKDFYKKLKKEMAESSEPKG</sequence>
<accession>A0A803TUJ6</accession>
<dbReference type="Gene3D" id="3.30.70.1820">
    <property type="entry name" value="L1 transposable element, RRM domain"/>
    <property type="match status" value="1"/>
</dbReference>
<dbReference type="GeneTree" id="ENSGT01040000244374"/>
<feature type="compositionally biased region" description="Polar residues" evidence="2">
    <location>
        <begin position="14"/>
        <end position="27"/>
    </location>
</feature>
<proteinExistence type="predicted"/>
<dbReference type="Proteomes" id="UP000001646">
    <property type="component" value="Chromosome 3"/>
</dbReference>
<evidence type="ECO:0000313" key="3">
    <source>
        <dbReference type="Ensembl" id="ENSACAP00000038886.1"/>
    </source>
</evidence>
<organism evidence="3 4">
    <name type="scientific">Anolis carolinensis</name>
    <name type="common">Green anole</name>
    <name type="synonym">American chameleon</name>
    <dbReference type="NCBI Taxonomy" id="28377"/>
    <lineage>
        <taxon>Eukaryota</taxon>
        <taxon>Metazoa</taxon>
        <taxon>Chordata</taxon>
        <taxon>Craniata</taxon>
        <taxon>Vertebrata</taxon>
        <taxon>Euteleostomi</taxon>
        <taxon>Lepidosauria</taxon>
        <taxon>Squamata</taxon>
        <taxon>Bifurcata</taxon>
        <taxon>Unidentata</taxon>
        <taxon>Episquamata</taxon>
        <taxon>Toxicofera</taxon>
        <taxon>Iguania</taxon>
        <taxon>Dactyloidae</taxon>
        <taxon>Anolis</taxon>
    </lineage>
</organism>
<name>A0A803TUJ6_ANOCA</name>
<evidence type="ECO:0000256" key="2">
    <source>
        <dbReference type="SAM" id="MobiDB-lite"/>
    </source>
</evidence>
<dbReference type="Ensembl" id="ENSACAT00000041372.1">
    <property type="protein sequence ID" value="ENSACAP00000038886.1"/>
    <property type="gene ID" value="ENSACAG00000038010.1"/>
</dbReference>
<dbReference type="InParanoid" id="A0A803TUJ6"/>
<reference evidence="3" key="2">
    <citation type="submission" date="2025-08" db="UniProtKB">
        <authorList>
            <consortium name="Ensembl"/>
        </authorList>
    </citation>
    <scope>IDENTIFICATION</scope>
</reference>
<reference evidence="3 4" key="1">
    <citation type="submission" date="2009-12" db="EMBL/GenBank/DDBJ databases">
        <title>The Genome Sequence of Anolis carolinensis (Green Anole Lizard).</title>
        <authorList>
            <consortium name="The Genome Sequencing Platform"/>
            <person name="Di Palma F."/>
            <person name="Alfoldi J."/>
            <person name="Heiman D."/>
            <person name="Young S."/>
            <person name="Grabherr M."/>
            <person name="Johnson J."/>
            <person name="Lander E.S."/>
            <person name="Lindblad-Toh K."/>
        </authorList>
    </citation>
    <scope>NUCLEOTIDE SEQUENCE [LARGE SCALE GENOMIC DNA]</scope>
    <source>
        <strain evidence="3 4">JBL SC #1</strain>
    </source>
</reference>
<feature type="region of interest" description="Disordered" evidence="2">
    <location>
        <begin position="1"/>
        <end position="27"/>
    </location>
</feature>
<protein>
    <recommendedName>
        <fullName evidence="5">L1 transposable element RRM domain-containing protein</fullName>
    </recommendedName>
</protein>
<evidence type="ECO:0008006" key="5">
    <source>
        <dbReference type="Google" id="ProtNLM"/>
    </source>
</evidence>
<keyword evidence="1" id="KW-0175">Coiled coil</keyword>
<evidence type="ECO:0000256" key="1">
    <source>
        <dbReference type="SAM" id="Coils"/>
    </source>
</evidence>
<feature type="coiled-coil region" evidence="1">
    <location>
        <begin position="35"/>
        <end position="173"/>
    </location>
</feature>
<reference evidence="3" key="3">
    <citation type="submission" date="2025-09" db="UniProtKB">
        <authorList>
            <consortium name="Ensembl"/>
        </authorList>
    </citation>
    <scope>IDENTIFICATION</scope>
</reference>
<dbReference type="AlphaFoldDB" id="A0A803TUJ6"/>